<evidence type="ECO:0000313" key="9">
    <source>
        <dbReference type="EMBL" id="OKX81002.1"/>
    </source>
</evidence>
<dbReference type="EMBL" id="LOQT01000019">
    <property type="protein sequence ID" value="OKX81002.1"/>
    <property type="molecule type" value="Genomic_DNA"/>
</dbReference>
<dbReference type="InterPro" id="IPR006120">
    <property type="entry name" value="Resolvase_HTH_dom"/>
</dbReference>
<comment type="similarity">
    <text evidence="1">Belongs to the site-specific recombinase resolvase family.</text>
</comment>
<evidence type="ECO:0000259" key="8">
    <source>
        <dbReference type="PROSITE" id="PS51736"/>
    </source>
</evidence>
<keyword evidence="3" id="KW-0238">DNA-binding</keyword>
<keyword evidence="4" id="KW-0233">DNA recombination</keyword>
<dbReference type="Pfam" id="PF00239">
    <property type="entry name" value="Resolvase"/>
    <property type="match status" value="1"/>
</dbReference>
<dbReference type="SMART" id="SM00857">
    <property type="entry name" value="Resolvase"/>
    <property type="match status" value="1"/>
</dbReference>
<sequence>MKRYGTLLGLHGKPKDRVLIIRKGAKQTRVGFSTDNGQTWDLDGELVEAETVLDDGGVLWEKYQRSPDAATWLTFGKQPNGYLSVHRVHKHVIKARLYEGGGRWSEITDFPPDQVLFDAGKAWPKEKTDKLAPTAATQEPKPLTTSTHHTGQRVSYIRVSTAEQNLARQREAIGSVDREFQDKISARSRAERQGLEDCINYLRAGDQLVVGSIDRLARSLSDLQTLIDQICSKGASIHFVKEHLDFSAESRDPRASLMLGILGSFAEFERSIIRERQAEGIALAKNQGKYKGRKKALTSEQIEQARARIEEGQSKTSIAKELGVGRATLYRALGQQ</sequence>
<evidence type="ECO:0000256" key="7">
    <source>
        <dbReference type="SAM" id="MobiDB-lite"/>
    </source>
</evidence>
<dbReference type="AlphaFoldDB" id="A0AB36IES5"/>
<evidence type="ECO:0000256" key="5">
    <source>
        <dbReference type="PIRSR" id="PIRSR606118-50"/>
    </source>
</evidence>
<evidence type="ECO:0000256" key="1">
    <source>
        <dbReference type="ARBA" id="ARBA00009913"/>
    </source>
</evidence>
<dbReference type="PROSITE" id="PS51736">
    <property type="entry name" value="RECOMBINASES_3"/>
    <property type="match status" value="1"/>
</dbReference>
<comment type="caution">
    <text evidence="9">The sequence shown here is derived from an EMBL/GenBank/DDBJ whole genome shotgun (WGS) entry which is preliminary data.</text>
</comment>
<dbReference type="Gene3D" id="3.40.50.1390">
    <property type="entry name" value="Resolvase, N-terminal catalytic domain"/>
    <property type="match status" value="1"/>
</dbReference>
<name>A0AB36IES5_CORGT</name>
<dbReference type="PANTHER" id="PTHR30461">
    <property type="entry name" value="DNA-INVERTASE FROM LAMBDOID PROPHAGE"/>
    <property type="match status" value="1"/>
</dbReference>
<gene>
    <name evidence="9" type="ORF">AUP69_09110</name>
</gene>
<evidence type="ECO:0000256" key="4">
    <source>
        <dbReference type="ARBA" id="ARBA00023172"/>
    </source>
</evidence>
<dbReference type="InterPro" id="IPR009057">
    <property type="entry name" value="Homeodomain-like_sf"/>
</dbReference>
<dbReference type="GO" id="GO:0015074">
    <property type="term" value="P:DNA integration"/>
    <property type="evidence" value="ECO:0007669"/>
    <property type="project" value="UniProtKB-KW"/>
</dbReference>
<dbReference type="Pfam" id="PF02796">
    <property type="entry name" value="HTH_7"/>
    <property type="match status" value="1"/>
</dbReference>
<dbReference type="Proteomes" id="UP000186091">
    <property type="component" value="Unassembled WGS sequence"/>
</dbReference>
<evidence type="ECO:0000256" key="6">
    <source>
        <dbReference type="PROSITE-ProRule" id="PRU10137"/>
    </source>
</evidence>
<protein>
    <submittedName>
        <fullName evidence="9">Res protein</fullName>
    </submittedName>
</protein>
<feature type="region of interest" description="Disordered" evidence="7">
    <location>
        <begin position="127"/>
        <end position="150"/>
    </location>
</feature>
<dbReference type="SUPFAM" id="SSF46689">
    <property type="entry name" value="Homeodomain-like"/>
    <property type="match status" value="1"/>
</dbReference>
<organism evidence="9 10">
    <name type="scientific">Corynebacterium glutamicum</name>
    <name type="common">Brevibacterium saccharolyticum</name>
    <dbReference type="NCBI Taxonomy" id="1718"/>
    <lineage>
        <taxon>Bacteria</taxon>
        <taxon>Bacillati</taxon>
        <taxon>Actinomycetota</taxon>
        <taxon>Actinomycetes</taxon>
        <taxon>Mycobacteriales</taxon>
        <taxon>Corynebacteriaceae</taxon>
        <taxon>Corynebacterium</taxon>
    </lineage>
</organism>
<reference evidence="9 10" key="1">
    <citation type="submission" date="2015-12" db="EMBL/GenBank/DDBJ databases">
        <title>Genome sequence of Corynebacterium AS 1.542.</title>
        <authorList>
            <person name="Yang J."/>
            <person name="Yang S."/>
        </authorList>
    </citation>
    <scope>NUCLEOTIDE SEQUENCE [LARGE SCALE GENOMIC DNA]</scope>
    <source>
        <strain evidence="9 10">AS 1.542</strain>
    </source>
</reference>
<keyword evidence="2" id="KW-0229">DNA integration</keyword>
<dbReference type="GO" id="GO:0000150">
    <property type="term" value="F:DNA strand exchange activity"/>
    <property type="evidence" value="ECO:0007669"/>
    <property type="project" value="InterPro"/>
</dbReference>
<dbReference type="Gene3D" id="1.10.10.60">
    <property type="entry name" value="Homeodomain-like"/>
    <property type="match status" value="1"/>
</dbReference>
<dbReference type="CDD" id="cd03768">
    <property type="entry name" value="SR_ResInv"/>
    <property type="match status" value="1"/>
</dbReference>
<dbReference type="InterPro" id="IPR006118">
    <property type="entry name" value="Recombinase_CS"/>
</dbReference>
<evidence type="ECO:0000256" key="3">
    <source>
        <dbReference type="ARBA" id="ARBA00023125"/>
    </source>
</evidence>
<accession>A0AB36IES5</accession>
<dbReference type="InterPro" id="IPR036162">
    <property type="entry name" value="Resolvase-like_N_sf"/>
</dbReference>
<proteinExistence type="inferred from homology"/>
<dbReference type="SUPFAM" id="SSF53041">
    <property type="entry name" value="Resolvase-like"/>
    <property type="match status" value="1"/>
</dbReference>
<dbReference type="PROSITE" id="PS00397">
    <property type="entry name" value="RECOMBINASES_1"/>
    <property type="match status" value="1"/>
</dbReference>
<feature type="active site" description="O-(5'-phospho-DNA)-serine intermediate" evidence="5 6">
    <location>
        <position position="160"/>
    </location>
</feature>
<evidence type="ECO:0000313" key="10">
    <source>
        <dbReference type="Proteomes" id="UP000186091"/>
    </source>
</evidence>
<dbReference type="RefSeq" id="WP_003854479.1">
    <property type="nucleotide sequence ID" value="NZ_JAAOYN010000001.1"/>
</dbReference>
<dbReference type="PROSITE" id="PS00398">
    <property type="entry name" value="RECOMBINASES_2"/>
    <property type="match status" value="1"/>
</dbReference>
<dbReference type="InterPro" id="IPR006119">
    <property type="entry name" value="Resolv_N"/>
</dbReference>
<feature type="domain" description="Resolvase/invertase-type recombinase catalytic" evidence="8">
    <location>
        <begin position="152"/>
        <end position="288"/>
    </location>
</feature>
<dbReference type="GO" id="GO:0003677">
    <property type="term" value="F:DNA binding"/>
    <property type="evidence" value="ECO:0007669"/>
    <property type="project" value="UniProtKB-KW"/>
</dbReference>
<dbReference type="InterPro" id="IPR050639">
    <property type="entry name" value="SSR_resolvase"/>
</dbReference>
<evidence type="ECO:0000256" key="2">
    <source>
        <dbReference type="ARBA" id="ARBA00022908"/>
    </source>
</evidence>
<dbReference type="CDD" id="cd00569">
    <property type="entry name" value="HTH_Hin_like"/>
    <property type="match status" value="1"/>
</dbReference>
<dbReference type="PANTHER" id="PTHR30461:SF26">
    <property type="entry name" value="RESOLVASE HOMOLOG YNEB"/>
    <property type="match status" value="1"/>
</dbReference>